<evidence type="ECO:0000259" key="1">
    <source>
        <dbReference type="Pfam" id="PF20081"/>
    </source>
</evidence>
<keyword evidence="3" id="KW-1185">Reference proteome</keyword>
<proteinExistence type="predicted"/>
<dbReference type="RefSeq" id="WP_404634083.1">
    <property type="nucleotide sequence ID" value="NZ_JADIKM010000003.1"/>
</dbReference>
<evidence type="ECO:0000313" key="2">
    <source>
        <dbReference type="EMBL" id="MFK2905026.1"/>
    </source>
</evidence>
<evidence type="ECO:0000313" key="3">
    <source>
        <dbReference type="Proteomes" id="UP001620460"/>
    </source>
</evidence>
<comment type="caution">
    <text evidence="2">The sequence shown here is derived from an EMBL/GenBank/DDBJ whole genome shotgun (WGS) entry which is preliminary data.</text>
</comment>
<gene>
    <name evidence="2" type="ORF">ISP17_13775</name>
</gene>
<dbReference type="Pfam" id="PF20081">
    <property type="entry name" value="DUF6475"/>
    <property type="match status" value="1"/>
</dbReference>
<organism evidence="2 3">
    <name type="scientific">Dyella ginsengisoli</name>
    <dbReference type="NCBI Taxonomy" id="363848"/>
    <lineage>
        <taxon>Bacteria</taxon>
        <taxon>Pseudomonadati</taxon>
        <taxon>Pseudomonadota</taxon>
        <taxon>Gammaproteobacteria</taxon>
        <taxon>Lysobacterales</taxon>
        <taxon>Rhodanobacteraceae</taxon>
        <taxon>Dyella</taxon>
    </lineage>
</organism>
<name>A0ABW8JV46_9GAMM</name>
<feature type="domain" description="DUF6475" evidence="1">
    <location>
        <begin position="99"/>
        <end position="194"/>
    </location>
</feature>
<dbReference type="Proteomes" id="UP001620460">
    <property type="component" value="Unassembled WGS sequence"/>
</dbReference>
<accession>A0ABW8JV46</accession>
<dbReference type="InterPro" id="IPR045521">
    <property type="entry name" value="DUF6475"/>
</dbReference>
<reference evidence="2 3" key="1">
    <citation type="submission" date="2020-10" db="EMBL/GenBank/DDBJ databases">
        <title>Phylogeny of dyella-like bacteria.</title>
        <authorList>
            <person name="Fu J."/>
        </authorList>
    </citation>
    <scope>NUCLEOTIDE SEQUENCE [LARGE SCALE GENOMIC DNA]</scope>
    <source>
        <strain evidence="2 3">Gsoil3046</strain>
    </source>
</reference>
<sequence>MQPSDRADFARALADVMAYYGRDCSPFMLEIFWKGLAGHEFEDVSRALTLHARDPDHGQFAPKLADITRLLEGTTNTQGARAWSKVERAVKSVGKYRSVVFDDPLIHVVITEMGGWTSLCAINVEDLPFKARDFERRYSAYRLRREVPSFPSHLIGEHEAENRLNAARLGGLEWNCKPVLIGDVERAQRVLERGSEQPALRITDSAKAAAGVLAALTGGVKREA</sequence>
<dbReference type="EMBL" id="JADIKM010000003">
    <property type="protein sequence ID" value="MFK2905026.1"/>
    <property type="molecule type" value="Genomic_DNA"/>
</dbReference>
<protein>
    <recommendedName>
        <fullName evidence="1">DUF6475 domain-containing protein</fullName>
    </recommendedName>
</protein>